<evidence type="ECO:0000259" key="4">
    <source>
        <dbReference type="PROSITE" id="PS50987"/>
    </source>
</evidence>
<dbReference type="Pfam" id="PF01022">
    <property type="entry name" value="HTH_5"/>
    <property type="match status" value="1"/>
</dbReference>
<evidence type="ECO:0000256" key="2">
    <source>
        <dbReference type="ARBA" id="ARBA00023125"/>
    </source>
</evidence>
<dbReference type="EMBL" id="OFSM01000015">
    <property type="protein sequence ID" value="SOY30338.1"/>
    <property type="molecule type" value="Genomic_DNA"/>
</dbReference>
<name>A0A2K4ZIN6_9FIRM</name>
<dbReference type="PROSITE" id="PS50987">
    <property type="entry name" value="HTH_ARSR_2"/>
    <property type="match status" value="1"/>
</dbReference>
<evidence type="ECO:0000313" key="5">
    <source>
        <dbReference type="EMBL" id="SOY30338.1"/>
    </source>
</evidence>
<evidence type="ECO:0000313" key="6">
    <source>
        <dbReference type="Proteomes" id="UP000236311"/>
    </source>
</evidence>
<accession>A0A2K4ZIN6</accession>
<dbReference type="OrthoDB" id="9794330at2"/>
<dbReference type="CDD" id="cd00090">
    <property type="entry name" value="HTH_ARSR"/>
    <property type="match status" value="1"/>
</dbReference>
<dbReference type="AlphaFoldDB" id="A0A2K4ZIN6"/>
<dbReference type="InterPro" id="IPR036390">
    <property type="entry name" value="WH_DNA-bd_sf"/>
</dbReference>
<dbReference type="PANTHER" id="PTHR43132">
    <property type="entry name" value="ARSENICAL RESISTANCE OPERON REPRESSOR ARSR-RELATED"/>
    <property type="match status" value="1"/>
</dbReference>
<dbReference type="InterPro" id="IPR011991">
    <property type="entry name" value="ArsR-like_HTH"/>
</dbReference>
<dbReference type="RefSeq" id="WP_103240383.1">
    <property type="nucleotide sequence ID" value="NZ_JANJZD010000015.1"/>
</dbReference>
<dbReference type="Gene3D" id="1.10.10.10">
    <property type="entry name" value="Winged helix-like DNA-binding domain superfamily/Winged helix DNA-binding domain"/>
    <property type="match status" value="1"/>
</dbReference>
<keyword evidence="3" id="KW-0804">Transcription</keyword>
<dbReference type="PRINTS" id="PR00778">
    <property type="entry name" value="HTHARSR"/>
</dbReference>
<dbReference type="SUPFAM" id="SSF46785">
    <property type="entry name" value="Winged helix' DNA-binding domain"/>
    <property type="match status" value="1"/>
</dbReference>
<evidence type="ECO:0000256" key="1">
    <source>
        <dbReference type="ARBA" id="ARBA00023015"/>
    </source>
</evidence>
<dbReference type="GO" id="GO:0003700">
    <property type="term" value="F:DNA-binding transcription factor activity"/>
    <property type="evidence" value="ECO:0007669"/>
    <property type="project" value="InterPro"/>
</dbReference>
<reference evidence="5 6" key="1">
    <citation type="submission" date="2018-01" db="EMBL/GenBank/DDBJ databases">
        <authorList>
            <person name="Gaut B.S."/>
            <person name="Morton B.R."/>
            <person name="Clegg M.T."/>
            <person name="Duvall M.R."/>
        </authorList>
    </citation>
    <scope>NUCLEOTIDE SEQUENCE [LARGE SCALE GENOMIC DNA]</scope>
    <source>
        <strain evidence="5">GP69</strain>
    </source>
</reference>
<evidence type="ECO:0000256" key="3">
    <source>
        <dbReference type="ARBA" id="ARBA00023163"/>
    </source>
</evidence>
<dbReference type="InterPro" id="IPR036388">
    <property type="entry name" value="WH-like_DNA-bd_sf"/>
</dbReference>
<dbReference type="InterPro" id="IPR001845">
    <property type="entry name" value="HTH_ArsR_DNA-bd_dom"/>
</dbReference>
<organism evidence="5 6">
    <name type="scientific">Acetatifactor muris</name>
    <dbReference type="NCBI Taxonomy" id="879566"/>
    <lineage>
        <taxon>Bacteria</taxon>
        <taxon>Bacillati</taxon>
        <taxon>Bacillota</taxon>
        <taxon>Clostridia</taxon>
        <taxon>Lachnospirales</taxon>
        <taxon>Lachnospiraceae</taxon>
        <taxon>Acetatifactor</taxon>
    </lineage>
</organism>
<feature type="domain" description="HTH arsR-type" evidence="4">
    <location>
        <begin position="13"/>
        <end position="106"/>
    </location>
</feature>
<dbReference type="PANTHER" id="PTHR43132:SF6">
    <property type="entry name" value="HTH-TYPE TRANSCRIPTIONAL REPRESSOR CZRA"/>
    <property type="match status" value="1"/>
</dbReference>
<dbReference type="SMART" id="SM00418">
    <property type="entry name" value="HTH_ARSR"/>
    <property type="match status" value="1"/>
</dbReference>
<proteinExistence type="predicted"/>
<dbReference type="GO" id="GO:0003677">
    <property type="term" value="F:DNA binding"/>
    <property type="evidence" value="ECO:0007669"/>
    <property type="project" value="UniProtKB-KW"/>
</dbReference>
<keyword evidence="6" id="KW-1185">Reference proteome</keyword>
<gene>
    <name evidence="5" type="primary">czrA_2</name>
    <name evidence="5" type="ORF">AMURIS_03065</name>
</gene>
<sequence length="106" mass="12387">MAEYQDSQCYVGLKESDLYILTEFFKVLGNPTRIRILLLLMEQDANVSDLAERLGMTQSAVSHQLNLLKSNKLVRRRRDGKMIFYTLVDEHVQMILEKGTEHICRR</sequence>
<dbReference type="InterPro" id="IPR051011">
    <property type="entry name" value="Metal_resp_trans_reg"/>
</dbReference>
<protein>
    <submittedName>
        <fullName evidence="5">HTH-type transcriptional repressor CzrA</fullName>
    </submittedName>
</protein>
<dbReference type="Proteomes" id="UP000236311">
    <property type="component" value="Unassembled WGS sequence"/>
</dbReference>
<keyword evidence="1" id="KW-0805">Transcription regulation</keyword>
<keyword evidence="2" id="KW-0238">DNA-binding</keyword>
<dbReference type="NCBIfam" id="NF033788">
    <property type="entry name" value="HTH_metalloreg"/>
    <property type="match status" value="1"/>
</dbReference>